<dbReference type="RefSeq" id="WP_140475089.1">
    <property type="nucleotide sequence ID" value="NZ_RCZD01000016.1"/>
</dbReference>
<organism evidence="1 2">
    <name type="scientific">Ewingella americana</name>
    <dbReference type="NCBI Taxonomy" id="41202"/>
    <lineage>
        <taxon>Bacteria</taxon>
        <taxon>Pseudomonadati</taxon>
        <taxon>Pseudomonadota</taxon>
        <taxon>Gammaproteobacteria</taxon>
        <taxon>Enterobacterales</taxon>
        <taxon>Yersiniaceae</taxon>
        <taxon>Ewingella</taxon>
    </lineage>
</organism>
<evidence type="ECO:0008006" key="3">
    <source>
        <dbReference type="Google" id="ProtNLM"/>
    </source>
</evidence>
<sequence>MASMKDSMFDIEAERFDKWLEENYPDVVPDSEEWEQATNLYYWEQDALADQAQWDHEHGLFVASLSNVHQRYLHANQELKKLWALLDNPQPELVYRMSFVHAVTVMEAYLMYCARALLEYDRPLRRFQDEYYLKSNTKRIKNTDKQAAREMSLSLFRPAARNYVSGMTFHNVKKIERYFGTVLHVPPVWPLTPLGIITQWRNDLVHRNGVDEQDVPLALSPLQLQNALQKVYELISAANISMRQEVDLFGDGRTEENREIIASALNISSTRDAS</sequence>
<gene>
    <name evidence="1" type="ORF">EAH77_22070</name>
</gene>
<protein>
    <recommendedName>
        <fullName evidence="3">RiboL-PSP-HEPN domain-containing protein</fullName>
    </recommendedName>
</protein>
<dbReference type="Proteomes" id="UP000317663">
    <property type="component" value="Unassembled WGS sequence"/>
</dbReference>
<proteinExistence type="predicted"/>
<dbReference type="EMBL" id="RCZD01000016">
    <property type="protein sequence ID" value="TPG56767.1"/>
    <property type="molecule type" value="Genomic_DNA"/>
</dbReference>
<reference evidence="1 2" key="1">
    <citation type="journal article" date="2019" name="Environ. Microbiol.">
        <title>Species interactions and distinct microbial communities in high Arctic permafrost affected cryosols are associated with the CH4 and CO2 gas fluxes.</title>
        <authorList>
            <person name="Altshuler I."/>
            <person name="Hamel J."/>
            <person name="Turney S."/>
            <person name="Magnuson E."/>
            <person name="Levesque R."/>
            <person name="Greer C."/>
            <person name="Whyte L.G."/>
        </authorList>
    </citation>
    <scope>NUCLEOTIDE SEQUENCE [LARGE SCALE GENOMIC DNA]</scope>
    <source>
        <strain evidence="1 2">E4</strain>
    </source>
</reference>
<accession>A0A502G465</accession>
<evidence type="ECO:0000313" key="2">
    <source>
        <dbReference type="Proteomes" id="UP000317663"/>
    </source>
</evidence>
<name>A0A502G465_9GAMM</name>
<dbReference type="AlphaFoldDB" id="A0A502G465"/>
<keyword evidence="2" id="KW-1185">Reference proteome</keyword>
<comment type="caution">
    <text evidence="1">The sequence shown here is derived from an EMBL/GenBank/DDBJ whole genome shotgun (WGS) entry which is preliminary data.</text>
</comment>
<dbReference type="OrthoDB" id="6609467at2"/>
<evidence type="ECO:0000313" key="1">
    <source>
        <dbReference type="EMBL" id="TPG56767.1"/>
    </source>
</evidence>